<evidence type="ECO:0000256" key="2">
    <source>
        <dbReference type="ARBA" id="ARBA00004123"/>
    </source>
</evidence>
<dbReference type="OrthoDB" id="6616637at2759"/>
<organism evidence="9 10">
    <name type="scientific">Aphis craccivora</name>
    <name type="common">Cowpea aphid</name>
    <dbReference type="NCBI Taxonomy" id="307492"/>
    <lineage>
        <taxon>Eukaryota</taxon>
        <taxon>Metazoa</taxon>
        <taxon>Ecdysozoa</taxon>
        <taxon>Arthropoda</taxon>
        <taxon>Hexapoda</taxon>
        <taxon>Insecta</taxon>
        <taxon>Pterygota</taxon>
        <taxon>Neoptera</taxon>
        <taxon>Paraneoptera</taxon>
        <taxon>Hemiptera</taxon>
        <taxon>Sternorrhyncha</taxon>
        <taxon>Aphidomorpha</taxon>
        <taxon>Aphidoidea</taxon>
        <taxon>Aphididae</taxon>
        <taxon>Aphidini</taxon>
        <taxon>Aphis</taxon>
        <taxon>Aphis</taxon>
    </lineage>
</organism>
<comment type="subcellular location">
    <subcellularLocation>
        <location evidence="2">Nucleus</location>
    </subcellularLocation>
</comment>
<dbReference type="Proteomes" id="UP000478052">
    <property type="component" value="Unassembled WGS sequence"/>
</dbReference>
<evidence type="ECO:0000313" key="10">
    <source>
        <dbReference type="Proteomes" id="UP000478052"/>
    </source>
</evidence>
<reference evidence="9 10" key="1">
    <citation type="submission" date="2019-08" db="EMBL/GenBank/DDBJ databases">
        <title>Whole genome of Aphis craccivora.</title>
        <authorList>
            <person name="Voronova N.V."/>
            <person name="Shulinski R.S."/>
            <person name="Bandarenka Y.V."/>
            <person name="Zhorov D.G."/>
            <person name="Warner D."/>
        </authorList>
    </citation>
    <scope>NUCLEOTIDE SEQUENCE [LARGE SCALE GENOMIC DNA]</scope>
    <source>
        <strain evidence="9">180601</strain>
        <tissue evidence="9">Whole Body</tissue>
    </source>
</reference>
<comment type="similarity">
    <text evidence="3">Belongs to the HARBI1 family.</text>
</comment>
<dbReference type="GO" id="GO:0046872">
    <property type="term" value="F:metal ion binding"/>
    <property type="evidence" value="ECO:0007669"/>
    <property type="project" value="UniProtKB-KW"/>
</dbReference>
<dbReference type="InterPro" id="IPR045249">
    <property type="entry name" value="HARBI1-like"/>
</dbReference>
<sequence>MKQNFAIEFELTKPPSNRVKTPITAAEKLSLTLRYMATGESFRSLSFSFRICHTYISRIVKETLQILKKSLQPIFLPDPSEVDFKKKANEFCYKWNFPNCILAIDGKHIRVRCPDNSGSLFYNYKDFFSVVLLAMVDANCKFVVVDIGSYGKEGDSGIFLKSIMGQQILNGSFSFPEECSLPGSDIIVPHVIVGDEAFRLHTNIMKPYSRKSSRNDSTKTVFNYRLSRARRVTENAFGLLSQVFRVFYQPINLETSTCDDLIWVACTLHNMLRDGYLENNKRPYYEYDHDQDLPSNSMLPIRRGGGFLNANGFEVRERFKTFFNNEGSVVIIKQLILFYDY</sequence>
<evidence type="ECO:0000259" key="8">
    <source>
        <dbReference type="Pfam" id="PF13359"/>
    </source>
</evidence>
<protein>
    <submittedName>
        <fullName evidence="9">Protein ANTAGONIST OF LIKE HETEROCHROMATIN PROTEIN 1-like</fullName>
    </submittedName>
</protein>
<dbReference type="GO" id="GO:0004518">
    <property type="term" value="F:nuclease activity"/>
    <property type="evidence" value="ECO:0007669"/>
    <property type="project" value="UniProtKB-KW"/>
</dbReference>
<accession>A0A6G0VN38</accession>
<dbReference type="GO" id="GO:0005634">
    <property type="term" value="C:nucleus"/>
    <property type="evidence" value="ECO:0007669"/>
    <property type="project" value="UniProtKB-SubCell"/>
</dbReference>
<feature type="domain" description="DDE Tnp4" evidence="8">
    <location>
        <begin position="104"/>
        <end position="270"/>
    </location>
</feature>
<keyword evidence="5" id="KW-0479">Metal-binding</keyword>
<evidence type="ECO:0000256" key="3">
    <source>
        <dbReference type="ARBA" id="ARBA00006958"/>
    </source>
</evidence>
<name>A0A6G0VN38_APHCR</name>
<dbReference type="InterPro" id="IPR027806">
    <property type="entry name" value="HARBI1_dom"/>
</dbReference>
<feature type="non-terminal residue" evidence="9">
    <location>
        <position position="341"/>
    </location>
</feature>
<evidence type="ECO:0000256" key="4">
    <source>
        <dbReference type="ARBA" id="ARBA00022722"/>
    </source>
</evidence>
<dbReference type="GO" id="GO:0016787">
    <property type="term" value="F:hydrolase activity"/>
    <property type="evidence" value="ECO:0007669"/>
    <property type="project" value="UniProtKB-KW"/>
</dbReference>
<keyword evidence="10" id="KW-1185">Reference proteome</keyword>
<evidence type="ECO:0000256" key="5">
    <source>
        <dbReference type="ARBA" id="ARBA00022723"/>
    </source>
</evidence>
<dbReference type="PANTHER" id="PTHR22930">
    <property type="match status" value="1"/>
</dbReference>
<keyword evidence="6" id="KW-0378">Hydrolase</keyword>
<gene>
    <name evidence="9" type="ORF">FWK35_00030313</name>
</gene>
<dbReference type="Pfam" id="PF13359">
    <property type="entry name" value="DDE_Tnp_4"/>
    <property type="match status" value="1"/>
</dbReference>
<evidence type="ECO:0000256" key="7">
    <source>
        <dbReference type="ARBA" id="ARBA00023242"/>
    </source>
</evidence>
<evidence type="ECO:0000256" key="1">
    <source>
        <dbReference type="ARBA" id="ARBA00001968"/>
    </source>
</evidence>
<dbReference type="PANTHER" id="PTHR22930:SF269">
    <property type="entry name" value="NUCLEASE HARBI1-LIKE PROTEIN"/>
    <property type="match status" value="1"/>
</dbReference>
<comment type="caution">
    <text evidence="9">The sequence shown here is derived from an EMBL/GenBank/DDBJ whole genome shotgun (WGS) entry which is preliminary data.</text>
</comment>
<comment type="cofactor">
    <cofactor evidence="1">
        <name>a divalent metal cation</name>
        <dbReference type="ChEBI" id="CHEBI:60240"/>
    </cofactor>
</comment>
<keyword evidence="4" id="KW-0540">Nuclease</keyword>
<keyword evidence="7" id="KW-0539">Nucleus</keyword>
<dbReference type="EMBL" id="VUJU01014061">
    <property type="protein sequence ID" value="KAF0703028.1"/>
    <property type="molecule type" value="Genomic_DNA"/>
</dbReference>
<proteinExistence type="inferred from homology"/>
<evidence type="ECO:0000256" key="6">
    <source>
        <dbReference type="ARBA" id="ARBA00022801"/>
    </source>
</evidence>
<evidence type="ECO:0000313" key="9">
    <source>
        <dbReference type="EMBL" id="KAF0703028.1"/>
    </source>
</evidence>
<dbReference type="AlphaFoldDB" id="A0A6G0VN38"/>